<keyword evidence="4 5" id="KW-0472">Membrane</keyword>
<dbReference type="GO" id="GO:0004930">
    <property type="term" value="F:G protein-coupled receptor activity"/>
    <property type="evidence" value="ECO:0007669"/>
    <property type="project" value="InterPro"/>
</dbReference>
<keyword evidence="7" id="KW-0675">Receptor</keyword>
<sequence>MNRLIRGLAVADLCTSAFLSPIPLIARVPSSPLGHIYCKVIYPNNLMWISIVASVYTLTMMSIEQCLAVLYPLKNRFMFSKSRSKIILLMVWIASFLTNAFTYFASYRSEETGECTFDLGGRVTQSSIGVFIFSLEYFIPMTIMVATHVATLHCLRKQAVALMDHVGSRSDEKTRRDSIMLRAHQRVLKMLFVVVLTFIICWTADQVSFFLFNIGILERQFLFSNVYHAFVILAFVNSCANPFIYTASNPQFRRALRTFWDAQESSSGNSIGKVEIHGRNSTAFTAATTIDLPRVPLNNAGASI</sequence>
<accession>A0A2G8KTA9</accession>
<proteinExistence type="predicted"/>
<keyword evidence="8" id="KW-1185">Reference proteome</keyword>
<dbReference type="Proteomes" id="UP000230750">
    <property type="component" value="Unassembled WGS sequence"/>
</dbReference>
<dbReference type="GO" id="GO:0016020">
    <property type="term" value="C:membrane"/>
    <property type="evidence" value="ECO:0007669"/>
    <property type="project" value="UniProtKB-SubCell"/>
</dbReference>
<comment type="caution">
    <text evidence="7">The sequence shown here is derived from an EMBL/GenBank/DDBJ whole genome shotgun (WGS) entry which is preliminary data.</text>
</comment>
<evidence type="ECO:0000259" key="6">
    <source>
        <dbReference type="PROSITE" id="PS50262"/>
    </source>
</evidence>
<organism evidence="7 8">
    <name type="scientific">Stichopus japonicus</name>
    <name type="common">Sea cucumber</name>
    <dbReference type="NCBI Taxonomy" id="307972"/>
    <lineage>
        <taxon>Eukaryota</taxon>
        <taxon>Metazoa</taxon>
        <taxon>Echinodermata</taxon>
        <taxon>Eleutherozoa</taxon>
        <taxon>Echinozoa</taxon>
        <taxon>Holothuroidea</taxon>
        <taxon>Aspidochirotacea</taxon>
        <taxon>Aspidochirotida</taxon>
        <taxon>Stichopodidae</taxon>
        <taxon>Apostichopus</taxon>
    </lineage>
</organism>
<comment type="subcellular location">
    <subcellularLocation>
        <location evidence="1">Membrane</location>
    </subcellularLocation>
</comment>
<feature type="domain" description="G-protein coupled receptors family 1 profile" evidence="6">
    <location>
        <begin position="1"/>
        <end position="245"/>
    </location>
</feature>
<dbReference type="PANTHER" id="PTHR45698">
    <property type="entry name" value="TRACE AMINE-ASSOCIATED RECEPTOR 19N-RELATED"/>
    <property type="match status" value="1"/>
</dbReference>
<feature type="transmembrane region" description="Helical" evidence="5">
    <location>
        <begin position="46"/>
        <end position="73"/>
    </location>
</feature>
<feature type="transmembrane region" description="Helical" evidence="5">
    <location>
        <begin position="85"/>
        <end position="106"/>
    </location>
</feature>
<dbReference type="AlphaFoldDB" id="A0A2G8KTA9"/>
<dbReference type="Gene3D" id="1.20.1070.10">
    <property type="entry name" value="Rhodopsin 7-helix transmembrane proteins"/>
    <property type="match status" value="1"/>
</dbReference>
<dbReference type="OrthoDB" id="5781782at2759"/>
<dbReference type="PANTHER" id="PTHR45698:SF1">
    <property type="entry name" value="TRACE AMINE-ASSOCIATED RECEPTOR 13C-LIKE"/>
    <property type="match status" value="1"/>
</dbReference>
<dbReference type="InterPro" id="IPR000276">
    <property type="entry name" value="GPCR_Rhodpsn"/>
</dbReference>
<dbReference type="InterPro" id="IPR017452">
    <property type="entry name" value="GPCR_Rhodpsn_7TM"/>
</dbReference>
<evidence type="ECO:0000256" key="4">
    <source>
        <dbReference type="ARBA" id="ARBA00023136"/>
    </source>
</evidence>
<evidence type="ECO:0000256" key="3">
    <source>
        <dbReference type="ARBA" id="ARBA00022989"/>
    </source>
</evidence>
<keyword evidence="3 5" id="KW-1133">Transmembrane helix</keyword>
<keyword evidence="2 5" id="KW-0812">Transmembrane</keyword>
<feature type="transmembrane region" description="Helical" evidence="5">
    <location>
        <begin position="126"/>
        <end position="147"/>
    </location>
</feature>
<evidence type="ECO:0000256" key="1">
    <source>
        <dbReference type="ARBA" id="ARBA00004370"/>
    </source>
</evidence>
<dbReference type="SUPFAM" id="SSF81321">
    <property type="entry name" value="Family A G protein-coupled receptor-like"/>
    <property type="match status" value="1"/>
</dbReference>
<dbReference type="STRING" id="307972.A0A2G8KTA9"/>
<dbReference type="Pfam" id="PF00001">
    <property type="entry name" value="7tm_1"/>
    <property type="match status" value="1"/>
</dbReference>
<evidence type="ECO:0000256" key="2">
    <source>
        <dbReference type="ARBA" id="ARBA00022692"/>
    </source>
</evidence>
<dbReference type="EMBL" id="MRZV01000382">
    <property type="protein sequence ID" value="PIK51243.1"/>
    <property type="molecule type" value="Genomic_DNA"/>
</dbReference>
<dbReference type="CDD" id="cd00637">
    <property type="entry name" value="7tm_classA_rhodopsin-like"/>
    <property type="match status" value="1"/>
</dbReference>
<feature type="transmembrane region" description="Helical" evidence="5">
    <location>
        <begin position="7"/>
        <end position="26"/>
    </location>
</feature>
<dbReference type="PROSITE" id="PS50262">
    <property type="entry name" value="G_PROTEIN_RECEP_F1_2"/>
    <property type="match status" value="1"/>
</dbReference>
<gene>
    <name evidence="7" type="ORF">BSL78_11846</name>
</gene>
<evidence type="ECO:0000313" key="8">
    <source>
        <dbReference type="Proteomes" id="UP000230750"/>
    </source>
</evidence>
<dbReference type="PRINTS" id="PR00237">
    <property type="entry name" value="GPCRRHODOPSN"/>
</dbReference>
<protein>
    <submittedName>
        <fullName evidence="7">Putative nociceptin receptor</fullName>
    </submittedName>
</protein>
<reference evidence="7 8" key="1">
    <citation type="journal article" date="2017" name="PLoS Biol.">
        <title>The sea cucumber genome provides insights into morphological evolution and visceral regeneration.</title>
        <authorList>
            <person name="Zhang X."/>
            <person name="Sun L."/>
            <person name="Yuan J."/>
            <person name="Sun Y."/>
            <person name="Gao Y."/>
            <person name="Zhang L."/>
            <person name="Li S."/>
            <person name="Dai H."/>
            <person name="Hamel J.F."/>
            <person name="Liu C."/>
            <person name="Yu Y."/>
            <person name="Liu S."/>
            <person name="Lin W."/>
            <person name="Guo K."/>
            <person name="Jin S."/>
            <person name="Xu P."/>
            <person name="Storey K.B."/>
            <person name="Huan P."/>
            <person name="Zhang T."/>
            <person name="Zhou Y."/>
            <person name="Zhang J."/>
            <person name="Lin C."/>
            <person name="Li X."/>
            <person name="Xing L."/>
            <person name="Huo D."/>
            <person name="Sun M."/>
            <person name="Wang L."/>
            <person name="Mercier A."/>
            <person name="Li F."/>
            <person name="Yang H."/>
            <person name="Xiang J."/>
        </authorList>
    </citation>
    <scope>NUCLEOTIDE SEQUENCE [LARGE SCALE GENOMIC DNA]</scope>
    <source>
        <strain evidence="7">Shaxun</strain>
        <tissue evidence="7">Muscle</tissue>
    </source>
</reference>
<feature type="transmembrane region" description="Helical" evidence="5">
    <location>
        <begin position="226"/>
        <end position="247"/>
    </location>
</feature>
<name>A0A2G8KTA9_STIJA</name>
<evidence type="ECO:0000256" key="5">
    <source>
        <dbReference type="SAM" id="Phobius"/>
    </source>
</evidence>
<feature type="transmembrane region" description="Helical" evidence="5">
    <location>
        <begin position="190"/>
        <end position="214"/>
    </location>
</feature>
<evidence type="ECO:0000313" key="7">
    <source>
        <dbReference type="EMBL" id="PIK51243.1"/>
    </source>
</evidence>